<dbReference type="EMBL" id="JACVVK020000186">
    <property type="protein sequence ID" value="KAK7485969.1"/>
    <property type="molecule type" value="Genomic_DNA"/>
</dbReference>
<evidence type="ECO:0000313" key="2">
    <source>
        <dbReference type="EMBL" id="KAK7485969.1"/>
    </source>
</evidence>
<evidence type="ECO:0000313" key="3">
    <source>
        <dbReference type="Proteomes" id="UP001519460"/>
    </source>
</evidence>
<dbReference type="Proteomes" id="UP001519460">
    <property type="component" value="Unassembled WGS sequence"/>
</dbReference>
<reference evidence="2 3" key="1">
    <citation type="journal article" date="2023" name="Sci. Data">
        <title>Genome assembly of the Korean intertidal mud-creeper Batillaria attramentaria.</title>
        <authorList>
            <person name="Patra A.K."/>
            <person name="Ho P.T."/>
            <person name="Jun S."/>
            <person name="Lee S.J."/>
            <person name="Kim Y."/>
            <person name="Won Y.J."/>
        </authorList>
    </citation>
    <scope>NUCLEOTIDE SEQUENCE [LARGE SCALE GENOMIC DNA]</scope>
    <source>
        <strain evidence="2">Wonlab-2016</strain>
    </source>
</reference>
<organism evidence="2 3">
    <name type="scientific">Batillaria attramentaria</name>
    <dbReference type="NCBI Taxonomy" id="370345"/>
    <lineage>
        <taxon>Eukaryota</taxon>
        <taxon>Metazoa</taxon>
        <taxon>Spiralia</taxon>
        <taxon>Lophotrochozoa</taxon>
        <taxon>Mollusca</taxon>
        <taxon>Gastropoda</taxon>
        <taxon>Caenogastropoda</taxon>
        <taxon>Sorbeoconcha</taxon>
        <taxon>Cerithioidea</taxon>
        <taxon>Batillariidae</taxon>
        <taxon>Batillaria</taxon>
    </lineage>
</organism>
<protein>
    <submittedName>
        <fullName evidence="2">Uncharacterized protein</fullName>
    </submittedName>
</protein>
<feature type="non-terminal residue" evidence="2">
    <location>
        <position position="227"/>
    </location>
</feature>
<proteinExistence type="predicted"/>
<comment type="caution">
    <text evidence="2">The sequence shown here is derived from an EMBL/GenBank/DDBJ whole genome shotgun (WGS) entry which is preliminary data.</text>
</comment>
<accession>A0ABD0KFZ6</accession>
<name>A0ABD0KFZ6_9CAEN</name>
<sequence length="227" mass="24721">SRARRACQFVKEIRQFSKCEKKDAGGVTGQGYTGKWQSPAGHQCTVDRFIFCLGHYYTDCRYVSGSHARRQVNLFQADGNSTKAKRNDRSMSVRAELAKFQREQRGPKNRSVSGKTRSEVAAHTTHVKVTAAANQEAGHNRREAAVPPTEWPLSVALTWSCDSTAYGAQSLTRSGRITSGADRYARRDGCGLSSSISHASAADGLPCATGCPVVAVARECGYWGWIA</sequence>
<evidence type="ECO:0000256" key="1">
    <source>
        <dbReference type="SAM" id="MobiDB-lite"/>
    </source>
</evidence>
<feature type="non-terminal residue" evidence="2">
    <location>
        <position position="1"/>
    </location>
</feature>
<keyword evidence="3" id="KW-1185">Reference proteome</keyword>
<feature type="region of interest" description="Disordered" evidence="1">
    <location>
        <begin position="101"/>
        <end position="120"/>
    </location>
</feature>
<gene>
    <name evidence="2" type="ORF">BaRGS_00022835</name>
</gene>
<dbReference type="AlphaFoldDB" id="A0ABD0KFZ6"/>